<dbReference type="InterPro" id="IPR019400">
    <property type="entry name" value="Peptidase_C65_otubain"/>
</dbReference>
<keyword evidence="4" id="KW-0833">Ubl conjugation pathway</keyword>
<dbReference type="InterPro" id="IPR042467">
    <property type="entry name" value="Peptidase_C65_otubain_sub2"/>
</dbReference>
<feature type="domain" description="OTU" evidence="8">
    <location>
        <begin position="101"/>
        <end position="332"/>
    </location>
</feature>
<dbReference type="PROSITE" id="PS50802">
    <property type="entry name" value="OTU"/>
    <property type="match status" value="1"/>
</dbReference>
<keyword evidence="6" id="KW-0788">Thiol protease</keyword>
<dbReference type="PANTHER" id="PTHR12931">
    <property type="entry name" value="UBIQUITIN THIOLESTERASE PROTEIN OTUB"/>
    <property type="match status" value="1"/>
</dbReference>
<evidence type="ECO:0000256" key="1">
    <source>
        <dbReference type="ARBA" id="ARBA00000707"/>
    </source>
</evidence>
<name>A0A4S4LCZ6_9AGAM</name>
<keyword evidence="10" id="KW-1185">Reference proteome</keyword>
<dbReference type="Pfam" id="PF10275">
    <property type="entry name" value="Peptidase_C65"/>
    <property type="match status" value="1"/>
</dbReference>
<evidence type="ECO:0000259" key="8">
    <source>
        <dbReference type="PROSITE" id="PS50802"/>
    </source>
</evidence>
<dbReference type="InterPro" id="IPR038765">
    <property type="entry name" value="Papain-like_cys_pep_sf"/>
</dbReference>
<dbReference type="InterPro" id="IPR003323">
    <property type="entry name" value="OTU_dom"/>
</dbReference>
<feature type="compositionally biased region" description="Polar residues" evidence="7">
    <location>
        <begin position="32"/>
        <end position="44"/>
    </location>
</feature>
<evidence type="ECO:0000256" key="4">
    <source>
        <dbReference type="ARBA" id="ARBA00022786"/>
    </source>
</evidence>
<sequence length="335" mass="37046">MSSAPEPPPKDVPPETITLVESSIPTIVEPNASGTSAEASDMSSLSPFELQQLTQNVLDETASSRPLITESIPLAALREEYENGSGSFVQQIDYLRSLGFTNIRRTKGDGDCFYRSLAFAWIERMLISPRNQTVEVAKALSMLDSALLILKAAGFQELAFEDFYDVITSLIRHIVVPEPDGETLTPQILLEAFQDLEGALRISRNRKLGLTGIDMTVSNCIVVLLRLLTSAVIRTDPEAYAPFLFHPESGDEIVPQEFCERYVEACGKEADHVQITALTKVLKLNVEVAYLDGHSDDGSVSFVEFQNVPLDDNENPLVLLYRPGHYDILEKLNAK</sequence>
<evidence type="ECO:0000313" key="10">
    <source>
        <dbReference type="Proteomes" id="UP000308199"/>
    </source>
</evidence>
<dbReference type="Gene3D" id="3.30.200.60">
    <property type="entry name" value="Peptidase C65 Otubain, subdomain 1"/>
    <property type="match status" value="1"/>
</dbReference>
<dbReference type="AlphaFoldDB" id="A0A4S4LCZ6"/>
<dbReference type="PANTHER" id="PTHR12931:SF15">
    <property type="entry name" value="UBIQUITIN THIOESTERASE OTUBAIN-LIKE"/>
    <property type="match status" value="1"/>
</dbReference>
<comment type="caution">
    <text evidence="9">The sequence shown here is derived from an EMBL/GenBank/DDBJ whole genome shotgun (WGS) entry which is preliminary data.</text>
</comment>
<dbReference type="InterPro" id="IPR042468">
    <property type="entry name" value="Peptidase_C65_otubain_sub1"/>
</dbReference>
<evidence type="ECO:0000256" key="2">
    <source>
        <dbReference type="ARBA" id="ARBA00012759"/>
    </source>
</evidence>
<keyword evidence="3" id="KW-0645">Protease</keyword>
<accession>A0A4S4LCZ6</accession>
<dbReference type="GO" id="GO:0005634">
    <property type="term" value="C:nucleus"/>
    <property type="evidence" value="ECO:0007669"/>
    <property type="project" value="TreeGrafter"/>
</dbReference>
<dbReference type="EMBL" id="SGPK01000056">
    <property type="protein sequence ID" value="THH09672.1"/>
    <property type="molecule type" value="Genomic_DNA"/>
</dbReference>
<evidence type="ECO:0000256" key="6">
    <source>
        <dbReference type="ARBA" id="ARBA00022807"/>
    </source>
</evidence>
<dbReference type="SUPFAM" id="SSF54001">
    <property type="entry name" value="Cysteine proteinases"/>
    <property type="match status" value="1"/>
</dbReference>
<dbReference type="GO" id="GO:0004843">
    <property type="term" value="F:cysteine-type deubiquitinase activity"/>
    <property type="evidence" value="ECO:0007669"/>
    <property type="project" value="UniProtKB-EC"/>
</dbReference>
<evidence type="ECO:0000313" key="9">
    <source>
        <dbReference type="EMBL" id="THH09672.1"/>
    </source>
</evidence>
<dbReference type="GO" id="GO:0043130">
    <property type="term" value="F:ubiquitin binding"/>
    <property type="evidence" value="ECO:0007669"/>
    <property type="project" value="TreeGrafter"/>
</dbReference>
<dbReference type="GO" id="GO:0006508">
    <property type="term" value="P:proteolysis"/>
    <property type="evidence" value="ECO:0007669"/>
    <property type="project" value="UniProtKB-KW"/>
</dbReference>
<dbReference type="EC" id="3.4.19.12" evidence="2"/>
<keyword evidence="5" id="KW-0378">Hydrolase</keyword>
<evidence type="ECO:0000256" key="5">
    <source>
        <dbReference type="ARBA" id="ARBA00022801"/>
    </source>
</evidence>
<organism evidence="9 10">
    <name type="scientific">Phellinidium pouzarii</name>
    <dbReference type="NCBI Taxonomy" id="167371"/>
    <lineage>
        <taxon>Eukaryota</taxon>
        <taxon>Fungi</taxon>
        <taxon>Dikarya</taxon>
        <taxon>Basidiomycota</taxon>
        <taxon>Agaricomycotina</taxon>
        <taxon>Agaricomycetes</taxon>
        <taxon>Hymenochaetales</taxon>
        <taxon>Hymenochaetaceae</taxon>
        <taxon>Phellinidium</taxon>
    </lineage>
</organism>
<dbReference type="GO" id="GO:0071108">
    <property type="term" value="P:protein K48-linked deubiquitination"/>
    <property type="evidence" value="ECO:0007669"/>
    <property type="project" value="TreeGrafter"/>
</dbReference>
<dbReference type="Proteomes" id="UP000308199">
    <property type="component" value="Unassembled WGS sequence"/>
</dbReference>
<dbReference type="OrthoDB" id="18915at2759"/>
<evidence type="ECO:0000256" key="3">
    <source>
        <dbReference type="ARBA" id="ARBA00022670"/>
    </source>
</evidence>
<comment type="catalytic activity">
    <reaction evidence="1">
        <text>Thiol-dependent hydrolysis of ester, thioester, amide, peptide and isopeptide bonds formed by the C-terminal Gly of ubiquitin (a 76-residue protein attached to proteins as an intracellular targeting signal).</text>
        <dbReference type="EC" id="3.4.19.12"/>
    </reaction>
</comment>
<protein>
    <recommendedName>
        <fullName evidence="2">ubiquitinyl hydrolase 1</fullName>
        <ecNumber evidence="2">3.4.19.12</ecNumber>
    </recommendedName>
</protein>
<gene>
    <name evidence="9" type="ORF">EW145_g1856</name>
</gene>
<dbReference type="Gene3D" id="1.20.1300.20">
    <property type="entry name" value="Peptidase C65 Otubain, subdomain 2"/>
    <property type="match status" value="1"/>
</dbReference>
<reference evidence="9 10" key="1">
    <citation type="submission" date="2019-02" db="EMBL/GenBank/DDBJ databases">
        <title>Genome sequencing of the rare red list fungi Phellinidium pouzarii.</title>
        <authorList>
            <person name="Buettner E."/>
            <person name="Kellner H."/>
        </authorList>
    </citation>
    <scope>NUCLEOTIDE SEQUENCE [LARGE SCALE GENOMIC DNA]</scope>
    <source>
        <strain evidence="9 10">DSM 108285</strain>
    </source>
</reference>
<evidence type="ECO:0000256" key="7">
    <source>
        <dbReference type="SAM" id="MobiDB-lite"/>
    </source>
</evidence>
<proteinExistence type="predicted"/>
<feature type="region of interest" description="Disordered" evidence="7">
    <location>
        <begin position="25"/>
        <end position="44"/>
    </location>
</feature>
<dbReference type="CDD" id="cd22749">
    <property type="entry name" value="Otubain_C65"/>
    <property type="match status" value="1"/>
</dbReference>